<keyword evidence="2" id="KW-1185">Reference proteome</keyword>
<protein>
    <submittedName>
        <fullName evidence="1">Uncharacterized protein</fullName>
    </submittedName>
</protein>
<proteinExistence type="predicted"/>
<gene>
    <name evidence="1" type="ORF">GBAR_LOCUS15261</name>
</gene>
<feature type="non-terminal residue" evidence="1">
    <location>
        <position position="1"/>
    </location>
</feature>
<reference evidence="1" key="1">
    <citation type="submission" date="2023-03" db="EMBL/GenBank/DDBJ databases">
        <authorList>
            <person name="Steffen K."/>
            <person name="Cardenas P."/>
        </authorList>
    </citation>
    <scope>NUCLEOTIDE SEQUENCE</scope>
</reference>
<dbReference type="SUPFAM" id="SSF141072">
    <property type="entry name" value="CalX-like"/>
    <property type="match status" value="1"/>
</dbReference>
<evidence type="ECO:0000313" key="1">
    <source>
        <dbReference type="EMBL" id="CAI8026577.1"/>
    </source>
</evidence>
<dbReference type="EMBL" id="CASHTH010002221">
    <property type="protein sequence ID" value="CAI8026577.1"/>
    <property type="molecule type" value="Genomic_DNA"/>
</dbReference>
<dbReference type="AlphaFoldDB" id="A0AA35WU42"/>
<evidence type="ECO:0000313" key="2">
    <source>
        <dbReference type="Proteomes" id="UP001174909"/>
    </source>
</evidence>
<name>A0AA35WU42_GEOBA</name>
<sequence>PTTLLTFPAGSVKGRKRCTEITILNDYLREGREAFSIEAVSTSSLQVTFGSGRAGSSSVSVEVIIIDDDEPFIPEDECRGRCSIRNRANSNTFSQNLYTFAVHIEAIGRIDSNDSSVLDTVIIECWEVGSPHVCPEENHTRYSIPVCRDCVLDFRSGEEYLIAGRHVQGLGRGRGMYLPNYRKGGLLSMWRKSYSSVGEWVNPATNQTMY</sequence>
<dbReference type="InterPro" id="IPR038081">
    <property type="entry name" value="CalX-like_sf"/>
</dbReference>
<comment type="caution">
    <text evidence="1">The sequence shown here is derived from an EMBL/GenBank/DDBJ whole genome shotgun (WGS) entry which is preliminary data.</text>
</comment>
<accession>A0AA35WU42</accession>
<organism evidence="1 2">
    <name type="scientific">Geodia barretti</name>
    <name type="common">Barrett's horny sponge</name>
    <dbReference type="NCBI Taxonomy" id="519541"/>
    <lineage>
        <taxon>Eukaryota</taxon>
        <taxon>Metazoa</taxon>
        <taxon>Porifera</taxon>
        <taxon>Demospongiae</taxon>
        <taxon>Heteroscleromorpha</taxon>
        <taxon>Tetractinellida</taxon>
        <taxon>Astrophorina</taxon>
        <taxon>Geodiidae</taxon>
        <taxon>Geodia</taxon>
    </lineage>
</organism>
<dbReference type="Proteomes" id="UP001174909">
    <property type="component" value="Unassembled WGS sequence"/>
</dbReference>